<sequence length="269" mass="31373">MWKLYFTFYENSYSYCWMLVPSVIPMIDYNKSSDSHVHGIIVHMASFVRTSILDAGITYQPLHFCHNHSVSLNKLLLTCKHAADCTKKGSTHPSLIPGIFTLSCVHGICYGFQMMEDVESCNLPFTILITRFMIARKLVIDDNDCNLHNYCLNRDPVFFHETWFLVDRFHWCNHKGCHVGYNVSHYLQYGQLNSQVAEQCNSTLKRLKTILSYMNVDNFKNHLRLFLWFRRMISLSMLHPDLPVKLRHPSIQGSFKSVLKIESLLHTQC</sequence>
<evidence type="ECO:0000313" key="1">
    <source>
        <dbReference type="EMBL" id="KAL3856797.1"/>
    </source>
</evidence>
<accession>A0ABD3V5A6</accession>
<name>A0ABD3V5A6_SINWO</name>
<organism evidence="1 2">
    <name type="scientific">Sinanodonta woodiana</name>
    <name type="common">Chinese pond mussel</name>
    <name type="synonym">Anodonta woodiana</name>
    <dbReference type="NCBI Taxonomy" id="1069815"/>
    <lineage>
        <taxon>Eukaryota</taxon>
        <taxon>Metazoa</taxon>
        <taxon>Spiralia</taxon>
        <taxon>Lophotrochozoa</taxon>
        <taxon>Mollusca</taxon>
        <taxon>Bivalvia</taxon>
        <taxon>Autobranchia</taxon>
        <taxon>Heteroconchia</taxon>
        <taxon>Palaeoheterodonta</taxon>
        <taxon>Unionida</taxon>
        <taxon>Unionoidea</taxon>
        <taxon>Unionidae</taxon>
        <taxon>Unioninae</taxon>
        <taxon>Sinanodonta</taxon>
    </lineage>
</organism>
<dbReference type="Proteomes" id="UP001634394">
    <property type="component" value="Unassembled WGS sequence"/>
</dbReference>
<keyword evidence="2" id="KW-1185">Reference proteome</keyword>
<evidence type="ECO:0000313" key="2">
    <source>
        <dbReference type="Proteomes" id="UP001634394"/>
    </source>
</evidence>
<gene>
    <name evidence="1" type="ORF">ACJMK2_011514</name>
</gene>
<proteinExistence type="predicted"/>
<dbReference type="EMBL" id="JBJQND010000013">
    <property type="protein sequence ID" value="KAL3856797.1"/>
    <property type="molecule type" value="Genomic_DNA"/>
</dbReference>
<dbReference type="AlphaFoldDB" id="A0ABD3V5A6"/>
<reference evidence="1 2" key="1">
    <citation type="submission" date="2024-11" db="EMBL/GenBank/DDBJ databases">
        <title>Chromosome-level genome assembly of the freshwater bivalve Anodonta woodiana.</title>
        <authorList>
            <person name="Chen X."/>
        </authorList>
    </citation>
    <scope>NUCLEOTIDE SEQUENCE [LARGE SCALE GENOMIC DNA]</scope>
    <source>
        <strain evidence="1">MN2024</strain>
        <tissue evidence="1">Gills</tissue>
    </source>
</reference>
<dbReference type="PANTHER" id="PTHR34305">
    <property type="entry name" value="EXPRESSED PROTEIN"/>
    <property type="match status" value="1"/>
</dbReference>
<dbReference type="PANTHER" id="PTHR34305:SF1">
    <property type="entry name" value="SWIM-TYPE DOMAIN-CONTAINING PROTEIN"/>
    <property type="match status" value="1"/>
</dbReference>
<protein>
    <submittedName>
        <fullName evidence="1">Uncharacterized protein</fullName>
    </submittedName>
</protein>
<comment type="caution">
    <text evidence="1">The sequence shown here is derived from an EMBL/GenBank/DDBJ whole genome shotgun (WGS) entry which is preliminary data.</text>
</comment>